<keyword evidence="6" id="KW-0349">Heme</keyword>
<evidence type="ECO:0000313" key="18">
    <source>
        <dbReference type="Proteomes" id="UP000516384"/>
    </source>
</evidence>
<evidence type="ECO:0000256" key="7">
    <source>
        <dbReference type="ARBA" id="ARBA00022723"/>
    </source>
</evidence>
<evidence type="ECO:0000256" key="13">
    <source>
        <dbReference type="ARBA" id="ARBA00031148"/>
    </source>
</evidence>
<dbReference type="InterPro" id="IPR019957">
    <property type="entry name" value="ABC_transptr_haem-bd_IsdE"/>
</dbReference>
<evidence type="ECO:0000256" key="12">
    <source>
        <dbReference type="ARBA" id="ARBA00023288"/>
    </source>
</evidence>
<evidence type="ECO:0000256" key="15">
    <source>
        <dbReference type="SAM" id="Phobius"/>
    </source>
</evidence>
<feature type="domain" description="Fe/B12 periplasmic-binding" evidence="16">
    <location>
        <begin position="64"/>
        <end position="319"/>
    </location>
</feature>
<evidence type="ECO:0000256" key="9">
    <source>
        <dbReference type="ARBA" id="ARBA00023004"/>
    </source>
</evidence>
<protein>
    <recommendedName>
        <fullName evidence="3">High-affinity heme uptake system protein IsdE</fullName>
    </recommendedName>
    <alternativeName>
        <fullName evidence="14">Iron-regulated surface determinant protein E</fullName>
    </alternativeName>
    <alternativeName>
        <fullName evidence="13">Staphylococcal iron-regulated protein F</fullName>
    </alternativeName>
</protein>
<evidence type="ECO:0000256" key="10">
    <source>
        <dbReference type="ARBA" id="ARBA00023136"/>
    </source>
</evidence>
<dbReference type="GO" id="GO:0046872">
    <property type="term" value="F:metal ion binding"/>
    <property type="evidence" value="ECO:0007669"/>
    <property type="project" value="UniProtKB-KW"/>
</dbReference>
<dbReference type="PANTHER" id="PTHR30535:SF36">
    <property type="entry name" value="HIGH-AFFINITY HEME UPTAKE SYSTEM PROTEIN ISDE"/>
    <property type="match status" value="1"/>
</dbReference>
<reference evidence="17 18" key="1">
    <citation type="submission" date="2020-09" db="EMBL/GenBank/DDBJ databases">
        <title>Characterization of Paenibacillus peoriae strain ZF390 with broad-spectrum antimicrobial activity as a potential biocontrol agent.</title>
        <authorList>
            <person name="Li L."/>
            <person name="Zhao Y."/>
            <person name="Li B."/>
            <person name="Xie X."/>
        </authorList>
    </citation>
    <scope>NUCLEOTIDE SEQUENCE [LARGE SCALE GENOMIC DNA]</scope>
    <source>
        <strain evidence="17 18">ZF390</strain>
    </source>
</reference>
<evidence type="ECO:0000256" key="6">
    <source>
        <dbReference type="ARBA" id="ARBA00022617"/>
    </source>
</evidence>
<keyword evidence="11" id="KW-0564">Palmitate</keyword>
<evidence type="ECO:0000256" key="14">
    <source>
        <dbReference type="ARBA" id="ARBA00031463"/>
    </source>
</evidence>
<keyword evidence="9" id="KW-0408">Iron</keyword>
<dbReference type="GO" id="GO:0071281">
    <property type="term" value="P:cellular response to iron ion"/>
    <property type="evidence" value="ECO:0007669"/>
    <property type="project" value="TreeGrafter"/>
</dbReference>
<keyword evidence="12" id="KW-0449">Lipoprotein</keyword>
<keyword evidence="7" id="KW-0479">Metal-binding</keyword>
<dbReference type="EMBL" id="CP061172">
    <property type="protein sequence ID" value="QNR66789.1"/>
    <property type="molecule type" value="Genomic_DNA"/>
</dbReference>
<dbReference type="GO" id="GO:0016020">
    <property type="term" value="C:membrane"/>
    <property type="evidence" value="ECO:0007669"/>
    <property type="project" value="InterPro"/>
</dbReference>
<dbReference type="Proteomes" id="UP000516384">
    <property type="component" value="Chromosome"/>
</dbReference>
<feature type="transmembrane region" description="Helical" evidence="15">
    <location>
        <begin position="12"/>
        <end position="33"/>
    </location>
</feature>
<dbReference type="InterPro" id="IPR002491">
    <property type="entry name" value="ABC_transptr_periplasmic_BD"/>
</dbReference>
<keyword evidence="8" id="KW-0732">Signal</keyword>
<keyword evidence="5" id="KW-1003">Cell membrane</keyword>
<evidence type="ECO:0000256" key="2">
    <source>
        <dbReference type="ARBA" id="ARBA00008814"/>
    </source>
</evidence>
<dbReference type="AlphaFoldDB" id="A0A7H0Y6T1"/>
<comment type="similarity">
    <text evidence="2">Belongs to the bacterial solute-binding protein 8 family.</text>
</comment>
<dbReference type="InterPro" id="IPR050902">
    <property type="entry name" value="ABC_Transporter_SBP"/>
</dbReference>
<sequence length="319" mass="34452">MKRYIALAQGRTFGLYMLISIVILLLAGCSGGAQTGQNQSDVLKSAATSNATGKSSDGKAQAPRIVATTVAIAEITDALGLDLAGKPTSTKVLPDRYKDVPDVGNPMSPDMEKVMSLKPTDVLSVTTLKYDLEPKFKDLKINAEFLNFESLANMQKEIQKLGDTFGKADKAKEINGALDAKVAEIQQKIKGKKSPKVLILLGVPGSYLVATEHSYIGDLVKIAGGTNVVQGEKVEFIAHNTEALQQSNPDIILRAAHGMPDEVVKMFDEEFKTNDIWKHFNAVKNGHVYDLPEPLFGTTGNLAANSALDELMKMLYPSN</sequence>
<dbReference type="SUPFAM" id="SSF53807">
    <property type="entry name" value="Helical backbone' metal receptor"/>
    <property type="match status" value="1"/>
</dbReference>
<keyword evidence="15" id="KW-0812">Transmembrane</keyword>
<dbReference type="PROSITE" id="PS50983">
    <property type="entry name" value="FE_B12_PBP"/>
    <property type="match status" value="1"/>
</dbReference>
<evidence type="ECO:0000313" key="17">
    <source>
        <dbReference type="EMBL" id="QNR66789.1"/>
    </source>
</evidence>
<dbReference type="PROSITE" id="PS51257">
    <property type="entry name" value="PROKAR_LIPOPROTEIN"/>
    <property type="match status" value="1"/>
</dbReference>
<evidence type="ECO:0000256" key="4">
    <source>
        <dbReference type="ARBA" id="ARBA00022448"/>
    </source>
</evidence>
<accession>A0A7H0Y6T1</accession>
<keyword evidence="15" id="KW-1133">Transmembrane helix</keyword>
<dbReference type="Gene3D" id="3.40.50.1980">
    <property type="entry name" value="Nitrogenase molybdenum iron protein domain"/>
    <property type="match status" value="2"/>
</dbReference>
<comment type="cofactor">
    <cofactor evidence="1">
        <name>heme b</name>
        <dbReference type="ChEBI" id="CHEBI:60344"/>
    </cofactor>
</comment>
<dbReference type="PANTHER" id="PTHR30535">
    <property type="entry name" value="VITAMIN B12-BINDING PROTEIN"/>
    <property type="match status" value="1"/>
</dbReference>
<dbReference type="NCBIfam" id="TIGR03659">
    <property type="entry name" value="IsdE"/>
    <property type="match status" value="1"/>
</dbReference>
<gene>
    <name evidence="17" type="primary">isdE</name>
    <name evidence="17" type="ORF">IAQ67_23855</name>
</gene>
<evidence type="ECO:0000256" key="3">
    <source>
        <dbReference type="ARBA" id="ARBA00015862"/>
    </source>
</evidence>
<evidence type="ECO:0000256" key="8">
    <source>
        <dbReference type="ARBA" id="ARBA00022729"/>
    </source>
</evidence>
<name>A0A7H0Y6T1_9BACL</name>
<dbReference type="FunFam" id="3.40.50.1980:FF:000022">
    <property type="entry name" value="Heme ABC transporter substrate-binding protein IsdE"/>
    <property type="match status" value="1"/>
</dbReference>
<keyword evidence="4" id="KW-0813">Transport</keyword>
<evidence type="ECO:0000256" key="11">
    <source>
        <dbReference type="ARBA" id="ARBA00023139"/>
    </source>
</evidence>
<evidence type="ECO:0000256" key="5">
    <source>
        <dbReference type="ARBA" id="ARBA00022475"/>
    </source>
</evidence>
<evidence type="ECO:0000256" key="1">
    <source>
        <dbReference type="ARBA" id="ARBA00001970"/>
    </source>
</evidence>
<dbReference type="GO" id="GO:0015886">
    <property type="term" value="P:heme transport"/>
    <property type="evidence" value="ECO:0007669"/>
    <property type="project" value="InterPro"/>
</dbReference>
<proteinExistence type="inferred from homology"/>
<keyword evidence="10 15" id="KW-0472">Membrane</keyword>
<dbReference type="GO" id="GO:0020037">
    <property type="term" value="F:heme binding"/>
    <property type="evidence" value="ECO:0007669"/>
    <property type="project" value="InterPro"/>
</dbReference>
<organism evidence="17 18">
    <name type="scientific">Paenibacillus peoriae</name>
    <dbReference type="NCBI Taxonomy" id="59893"/>
    <lineage>
        <taxon>Bacteria</taxon>
        <taxon>Bacillati</taxon>
        <taxon>Bacillota</taxon>
        <taxon>Bacilli</taxon>
        <taxon>Bacillales</taxon>
        <taxon>Paenibacillaceae</taxon>
        <taxon>Paenibacillus</taxon>
    </lineage>
</organism>
<evidence type="ECO:0000259" key="16">
    <source>
        <dbReference type="PROSITE" id="PS50983"/>
    </source>
</evidence>
<dbReference type="RefSeq" id="WP_190297959.1">
    <property type="nucleotide sequence ID" value="NZ_CP061172.1"/>
</dbReference>
<dbReference type="Pfam" id="PF01497">
    <property type="entry name" value="Peripla_BP_2"/>
    <property type="match status" value="1"/>
</dbReference>